<dbReference type="GO" id="GO:0004672">
    <property type="term" value="F:protein kinase activity"/>
    <property type="evidence" value="ECO:0007669"/>
    <property type="project" value="InterPro"/>
</dbReference>
<dbReference type="PROSITE" id="PS50011">
    <property type="entry name" value="PROTEIN_KINASE_DOM"/>
    <property type="match status" value="1"/>
</dbReference>
<keyword evidence="1" id="KW-0547">Nucleotide-binding</keyword>
<evidence type="ECO:0000256" key="3">
    <source>
        <dbReference type="SAM" id="MobiDB-lite"/>
    </source>
</evidence>
<dbReference type="GO" id="GO:0097527">
    <property type="term" value="P:necroptotic signaling pathway"/>
    <property type="evidence" value="ECO:0007669"/>
    <property type="project" value="TreeGrafter"/>
</dbReference>
<protein>
    <submittedName>
        <fullName evidence="5">28823_t:CDS:1</fullName>
    </submittedName>
</protein>
<dbReference type="Gene3D" id="1.25.40.20">
    <property type="entry name" value="Ankyrin repeat-containing domain"/>
    <property type="match status" value="1"/>
</dbReference>
<dbReference type="Pfam" id="PF07714">
    <property type="entry name" value="PK_Tyr_Ser-Thr"/>
    <property type="match status" value="2"/>
</dbReference>
<feature type="domain" description="Protein kinase" evidence="4">
    <location>
        <begin position="1"/>
        <end position="156"/>
    </location>
</feature>
<reference evidence="5" key="1">
    <citation type="submission" date="2021-06" db="EMBL/GenBank/DDBJ databases">
        <authorList>
            <person name="Kallberg Y."/>
            <person name="Tangrot J."/>
            <person name="Rosling A."/>
        </authorList>
    </citation>
    <scope>NUCLEOTIDE SEQUENCE</scope>
    <source>
        <strain evidence="5">MA453B</strain>
    </source>
</reference>
<accession>A0A9N9JNN3</accession>
<evidence type="ECO:0000256" key="1">
    <source>
        <dbReference type="ARBA" id="ARBA00022741"/>
    </source>
</evidence>
<gene>
    <name evidence="5" type="ORF">DERYTH_LOCUS21089</name>
</gene>
<dbReference type="Gene3D" id="1.10.510.10">
    <property type="entry name" value="Transferase(Phosphotransferase) domain 1"/>
    <property type="match status" value="2"/>
</dbReference>
<feature type="compositionally biased region" description="Pro residues" evidence="3">
    <location>
        <begin position="242"/>
        <end position="252"/>
    </location>
</feature>
<evidence type="ECO:0000313" key="6">
    <source>
        <dbReference type="Proteomes" id="UP000789405"/>
    </source>
</evidence>
<dbReference type="InterPro" id="IPR051681">
    <property type="entry name" value="Ser/Thr_Kinases-Pseudokinases"/>
</dbReference>
<name>A0A9N9JNN3_9GLOM</name>
<evidence type="ECO:0000259" key="4">
    <source>
        <dbReference type="PROSITE" id="PS50011"/>
    </source>
</evidence>
<keyword evidence="2" id="KW-0067">ATP-binding</keyword>
<dbReference type="InterPro" id="IPR001245">
    <property type="entry name" value="Ser-Thr/Tyr_kinase_cat_dom"/>
</dbReference>
<dbReference type="InterPro" id="IPR000719">
    <property type="entry name" value="Prot_kinase_dom"/>
</dbReference>
<feature type="compositionally biased region" description="Pro residues" evidence="3">
    <location>
        <begin position="226"/>
        <end position="235"/>
    </location>
</feature>
<evidence type="ECO:0000256" key="2">
    <source>
        <dbReference type="ARBA" id="ARBA00022840"/>
    </source>
</evidence>
<sequence>MRSLQELSYHKNVISFLGVSIDHENERYFLVLEYCENGNLREYLRKYEYQLNWPKKITMSEATSSSVCGMLPYIDPQVLNSRYRPKMESDIYSFGMLIWEISTCRVPPFVTIDKLYKMLTSDTPPIISEIIIRCLECLPENRPKIQELVEIFDNLYNANNISSPSSPRPILIYTPVIDSPISSPGSNSLYRTAPDNDSNTNTSELSDSPFTNNLNNLLNRESYIVHPPPLPPKPPKINTDLYPPPPPIPPKPNRNTLYGFQTPSRQELRAPSLQELRTLSQHEFQQSPQQELLRSPQQALCIRAPTLQDLRTLPQQEPSSIPQQEPSPIPQQESPRSPQRELLRSPRQEPTRPPQPPQQEIVTPPRSPLPRHGYDAYYSTNMANMENIFCEGEDKLTIKEIEGTLLELKARYGKPDVVKESFQRSLEYEDNISHFLHLIISNDNFQGKKEFKSIISWLFDFGFLGKMINELAPLEPLSSLEPLSPKVSPLFALSCVRNSINQNHVQYLLQNEADPTLLSKPYELSVLNLVLLRMINEQEDHSSIIEELLDHDADANVPLDINNLQYDRYFIKSKQHKTSLCPKVPNSLYLSLYLPDRYRKKVIGLLIDKVAITQVDHEGINVLEYAVKEKLYSGIIDLLKEVEEKLHKRVARQLVQIEPREDIYQNIIGSILYAIMEQTEIRQTIKLIELITLLLKFGANANLPIKTSKHWDDLPNSLFACVHMERMEPNNFAYLIKILIENKANYDMKYRDFNVLHYSLIIHKFEAFKNIVKAIPKNDECLSQGIHWVQKKNYTLTPLNRFLLEITQCNLGMTPLAIETVKLLLEKGANADLFVKSAKDDHDKEIFPDFSNTLFLAIYLQDKIDRDIILLLIYLGKINFTTKTITTITAFKNLNILQYAIALRENIELLKVLMENVVEFNKQPLFKSAEKTSNTKVRNWLRDHKKNSDIFIVENQERITKNRLGIT</sequence>
<feature type="compositionally biased region" description="Basic and acidic residues" evidence="3">
    <location>
        <begin position="338"/>
        <end position="350"/>
    </location>
</feature>
<feature type="region of interest" description="Disordered" evidence="3">
    <location>
        <begin position="185"/>
        <end position="259"/>
    </location>
</feature>
<organism evidence="5 6">
    <name type="scientific">Dentiscutata erythropus</name>
    <dbReference type="NCBI Taxonomy" id="1348616"/>
    <lineage>
        <taxon>Eukaryota</taxon>
        <taxon>Fungi</taxon>
        <taxon>Fungi incertae sedis</taxon>
        <taxon>Mucoromycota</taxon>
        <taxon>Glomeromycotina</taxon>
        <taxon>Glomeromycetes</taxon>
        <taxon>Diversisporales</taxon>
        <taxon>Gigasporaceae</taxon>
        <taxon>Dentiscutata</taxon>
    </lineage>
</organism>
<comment type="caution">
    <text evidence="5">The sequence shown here is derived from an EMBL/GenBank/DDBJ whole genome shotgun (WGS) entry which is preliminary data.</text>
</comment>
<feature type="region of interest" description="Disordered" evidence="3">
    <location>
        <begin position="315"/>
        <end position="375"/>
    </location>
</feature>
<dbReference type="EMBL" id="CAJVPY010026161">
    <property type="protein sequence ID" value="CAG8789353.1"/>
    <property type="molecule type" value="Genomic_DNA"/>
</dbReference>
<dbReference type="GO" id="GO:0005524">
    <property type="term" value="F:ATP binding"/>
    <property type="evidence" value="ECO:0007669"/>
    <property type="project" value="UniProtKB-KW"/>
</dbReference>
<feature type="compositionally biased region" description="Polar residues" evidence="3">
    <location>
        <begin position="185"/>
        <end position="219"/>
    </location>
</feature>
<dbReference type="InterPro" id="IPR011009">
    <property type="entry name" value="Kinase-like_dom_sf"/>
</dbReference>
<dbReference type="PANTHER" id="PTHR44329:SF298">
    <property type="entry name" value="MIXED LINEAGE KINASE DOMAIN-LIKE PROTEIN"/>
    <property type="match status" value="1"/>
</dbReference>
<proteinExistence type="predicted"/>
<dbReference type="InterPro" id="IPR036770">
    <property type="entry name" value="Ankyrin_rpt-contain_sf"/>
</dbReference>
<dbReference type="Proteomes" id="UP000789405">
    <property type="component" value="Unassembled WGS sequence"/>
</dbReference>
<evidence type="ECO:0000313" key="5">
    <source>
        <dbReference type="EMBL" id="CAG8789353.1"/>
    </source>
</evidence>
<keyword evidence="6" id="KW-1185">Reference proteome</keyword>
<feature type="non-terminal residue" evidence="5">
    <location>
        <position position="967"/>
    </location>
</feature>
<dbReference type="OrthoDB" id="10261027at2759"/>
<feature type="compositionally biased region" description="Low complexity" evidence="3">
    <location>
        <begin position="315"/>
        <end position="337"/>
    </location>
</feature>
<dbReference type="SUPFAM" id="SSF56112">
    <property type="entry name" value="Protein kinase-like (PK-like)"/>
    <property type="match status" value="1"/>
</dbReference>
<dbReference type="AlphaFoldDB" id="A0A9N9JNN3"/>
<dbReference type="PANTHER" id="PTHR44329">
    <property type="entry name" value="SERINE/THREONINE-PROTEIN KINASE TNNI3K-RELATED"/>
    <property type="match status" value="1"/>
</dbReference>
<dbReference type="SUPFAM" id="SSF48403">
    <property type="entry name" value="Ankyrin repeat"/>
    <property type="match status" value="1"/>
</dbReference>